<dbReference type="Proteomes" id="UP000722791">
    <property type="component" value="Unassembled WGS sequence"/>
</dbReference>
<evidence type="ECO:0000313" key="3">
    <source>
        <dbReference type="Proteomes" id="UP000722791"/>
    </source>
</evidence>
<protein>
    <submittedName>
        <fullName evidence="2">Uncharacterized protein</fullName>
    </submittedName>
</protein>
<name>A0A8J4GEH4_9CHLO</name>
<accession>A0A8J4GEH4</accession>
<dbReference type="Proteomes" id="UP000747110">
    <property type="component" value="Unassembled WGS sequence"/>
</dbReference>
<reference evidence="2" key="1">
    <citation type="journal article" date="2021" name="Proc. Natl. Acad. Sci. U.S.A.">
        <title>Three genomes in the algal genus Volvox reveal the fate of a haploid sex-determining region after a transition to homothallism.</title>
        <authorList>
            <person name="Yamamoto K."/>
            <person name="Hamaji T."/>
            <person name="Kawai-Toyooka H."/>
            <person name="Matsuzaki R."/>
            <person name="Takahashi F."/>
            <person name="Nishimura Y."/>
            <person name="Kawachi M."/>
            <person name="Noguchi H."/>
            <person name="Minakuchi Y."/>
            <person name="Umen J.G."/>
            <person name="Toyoda A."/>
            <person name="Nozaki H."/>
        </authorList>
    </citation>
    <scope>NUCLEOTIDE SEQUENCE</scope>
    <source>
        <strain evidence="2">NIES-3785</strain>
        <strain evidence="1">NIES-3786</strain>
    </source>
</reference>
<evidence type="ECO:0000313" key="2">
    <source>
        <dbReference type="EMBL" id="GIM06019.1"/>
    </source>
</evidence>
<gene>
    <name evidence="1" type="ORF">Vretifemale_12389</name>
    <name evidence="2" type="ORF">Vretimale_10435</name>
</gene>
<evidence type="ECO:0000313" key="4">
    <source>
        <dbReference type="Proteomes" id="UP000747110"/>
    </source>
</evidence>
<sequence>MKLSLSRTFACSCPGRHIAKRGLIVLKGTELLPNNKAITARVTSEKKFALQLSALQARTSAPYIDDENQLAVQRLVAENQLAMQRLAGENKREMERLVYDNKQAMERLVYDNKQAMECLVYDNKRAMERLVYDNKREMERLVYDNKRAMERLVYDNNNKSHQEIRVPPMIVVGLCVLLRLLLLPAAN</sequence>
<dbReference type="EMBL" id="BNCP01000027">
    <property type="protein sequence ID" value="GIL83636.1"/>
    <property type="molecule type" value="Genomic_DNA"/>
</dbReference>
<dbReference type="AlphaFoldDB" id="A0A8J4GEH4"/>
<evidence type="ECO:0000313" key="1">
    <source>
        <dbReference type="EMBL" id="GIL83636.1"/>
    </source>
</evidence>
<comment type="caution">
    <text evidence="2">The sequence shown here is derived from an EMBL/GenBank/DDBJ whole genome shotgun (WGS) entry which is preliminary data.</text>
</comment>
<organism evidence="2 3">
    <name type="scientific">Volvox reticuliferus</name>
    <dbReference type="NCBI Taxonomy" id="1737510"/>
    <lineage>
        <taxon>Eukaryota</taxon>
        <taxon>Viridiplantae</taxon>
        <taxon>Chlorophyta</taxon>
        <taxon>core chlorophytes</taxon>
        <taxon>Chlorophyceae</taxon>
        <taxon>CS clade</taxon>
        <taxon>Chlamydomonadales</taxon>
        <taxon>Volvocaceae</taxon>
        <taxon>Volvox</taxon>
    </lineage>
</organism>
<keyword evidence="4" id="KW-1185">Reference proteome</keyword>
<dbReference type="EMBL" id="BNCQ01000020">
    <property type="protein sequence ID" value="GIM06019.1"/>
    <property type="molecule type" value="Genomic_DNA"/>
</dbReference>
<proteinExistence type="predicted"/>